<organism evidence="1 2">
    <name type="scientific">Panagrolaimus sp. ES5</name>
    <dbReference type="NCBI Taxonomy" id="591445"/>
    <lineage>
        <taxon>Eukaryota</taxon>
        <taxon>Metazoa</taxon>
        <taxon>Ecdysozoa</taxon>
        <taxon>Nematoda</taxon>
        <taxon>Chromadorea</taxon>
        <taxon>Rhabditida</taxon>
        <taxon>Tylenchina</taxon>
        <taxon>Panagrolaimomorpha</taxon>
        <taxon>Panagrolaimoidea</taxon>
        <taxon>Panagrolaimidae</taxon>
        <taxon>Panagrolaimus</taxon>
    </lineage>
</organism>
<dbReference type="WBParaSite" id="ES5_v2.g24121.t1">
    <property type="protein sequence ID" value="ES5_v2.g24121.t1"/>
    <property type="gene ID" value="ES5_v2.g24121"/>
</dbReference>
<evidence type="ECO:0000313" key="2">
    <source>
        <dbReference type="WBParaSite" id="ES5_v2.g24121.t1"/>
    </source>
</evidence>
<reference evidence="2" key="1">
    <citation type="submission" date="2022-11" db="UniProtKB">
        <authorList>
            <consortium name="WormBaseParasite"/>
        </authorList>
    </citation>
    <scope>IDENTIFICATION</scope>
</reference>
<name>A0AC34G3R5_9BILA</name>
<protein>
    <submittedName>
        <fullName evidence="2">Peptidase A2 domain-containing protein</fullName>
    </submittedName>
</protein>
<sequence>MSFCDYYIPKSETQQAQFLKHYPKYDGRNTLIAIFDTGVDISLPGLQKTSTGFPKIVDCFDFTGIRNVDISTITKADEEII</sequence>
<dbReference type="Proteomes" id="UP000887579">
    <property type="component" value="Unplaced"/>
</dbReference>
<proteinExistence type="predicted"/>
<evidence type="ECO:0000313" key="1">
    <source>
        <dbReference type="Proteomes" id="UP000887579"/>
    </source>
</evidence>
<accession>A0AC34G3R5</accession>